<reference evidence="1 2" key="1">
    <citation type="submission" date="2019-09" db="EMBL/GenBank/DDBJ databases">
        <title>Draft genome sequence of various Type strains from the CCUG.</title>
        <authorList>
            <person name="Pineiro-Iglesias B."/>
            <person name="Tunovic T."/>
            <person name="Unosson C."/>
            <person name="Inganas E."/>
            <person name="Ohlen M."/>
            <person name="Cardew S."/>
            <person name="Jensie-Markopoulos S."/>
            <person name="Salva-Serra F."/>
            <person name="Jaen-Luchoro D."/>
            <person name="Karlsson R."/>
            <person name="Svensson-Stadler L."/>
            <person name="Chun J."/>
            <person name="Moore E."/>
        </authorList>
    </citation>
    <scope>NUCLEOTIDE SEQUENCE [LARGE SCALE GENOMIC DNA]</scope>
    <source>
        <strain evidence="1 2">CCUG 53682T</strain>
    </source>
</reference>
<organism evidence="1 2">
    <name type="scientific">Morganella psychrotolerans</name>
    <dbReference type="NCBI Taxonomy" id="368603"/>
    <lineage>
        <taxon>Bacteria</taxon>
        <taxon>Pseudomonadati</taxon>
        <taxon>Pseudomonadota</taxon>
        <taxon>Gammaproteobacteria</taxon>
        <taxon>Enterobacterales</taxon>
        <taxon>Morganellaceae</taxon>
        <taxon>Morganella</taxon>
    </lineage>
</organism>
<dbReference type="Pfam" id="PF15593">
    <property type="entry name" value="Imm42"/>
    <property type="match status" value="1"/>
</dbReference>
<dbReference type="RefSeq" id="WP_067367576.1">
    <property type="nucleotide sequence ID" value="NZ_BAAAFS010000003.1"/>
</dbReference>
<evidence type="ECO:0000313" key="2">
    <source>
        <dbReference type="Proteomes" id="UP000322181"/>
    </source>
</evidence>
<name>A0A5M9R333_9GAMM</name>
<dbReference type="Proteomes" id="UP000322181">
    <property type="component" value="Unassembled WGS sequence"/>
</dbReference>
<dbReference type="InterPro" id="IPR028958">
    <property type="entry name" value="Imm42"/>
</dbReference>
<evidence type="ECO:0000313" key="1">
    <source>
        <dbReference type="EMBL" id="KAA8714657.1"/>
    </source>
</evidence>
<dbReference type="AlphaFoldDB" id="A0A5M9R333"/>
<dbReference type="OrthoDB" id="9011866at2"/>
<accession>A0A5M9R333</accession>
<proteinExistence type="predicted"/>
<protein>
    <recommendedName>
        <fullName evidence="3">Immunity protein 42</fullName>
    </recommendedName>
</protein>
<gene>
    <name evidence="1" type="ORF">F4V73_12480</name>
</gene>
<sequence>MIIGNPYQIAVQLEQIDILCSPSGVFNFIINDRLIPGRGITIDLYVVISSLKESLSNGLKNKIPDIGDTPIEKMDFSEGMSDKLISLNGAELHDYGCVFWLGFDGDEERLIYTVDFEENFMEFRYPKGTIEFLIKSLPPENCLVMEKKDNFTTTTTTTTTG</sequence>
<evidence type="ECO:0008006" key="3">
    <source>
        <dbReference type="Google" id="ProtNLM"/>
    </source>
</evidence>
<dbReference type="EMBL" id="VXKB01000003">
    <property type="protein sequence ID" value="KAA8714657.1"/>
    <property type="molecule type" value="Genomic_DNA"/>
</dbReference>
<comment type="caution">
    <text evidence="1">The sequence shown here is derived from an EMBL/GenBank/DDBJ whole genome shotgun (WGS) entry which is preliminary data.</text>
</comment>